<protein>
    <submittedName>
        <fullName evidence="2">MBL fold metallo-hydrolase</fullName>
    </submittedName>
</protein>
<feature type="domain" description="Metallo-beta-lactamase" evidence="1">
    <location>
        <begin position="20"/>
        <end position="205"/>
    </location>
</feature>
<dbReference type="Gene3D" id="3.60.15.10">
    <property type="entry name" value="Ribonuclease Z/Hydroxyacylglutathione hydrolase-like"/>
    <property type="match status" value="1"/>
</dbReference>
<sequence length="252" mass="27010">MRLTWWGHSSVLLEADGVAVVADPVLRSRAGLLRHVSPPPDRAWQRPDAVLISHLHHDHCDLPSLRGLGAPLVLVPPGSGSWLRGRGIQGVRELAPGDSARIGPGVRVTAVPAVHSGRREPWGPEAIATGHLLEGPRTTSWLAGDTALFEGMRELPAIASRNHIDLAVVPVWGWGPNLGPGHLDPHQAAEAVARARAEHAVAVHWGSLHPAGMRRAMRHHLRTPGDRFVAAVRTVAPTTTVHALNPGETLRI</sequence>
<dbReference type="InterPro" id="IPR001279">
    <property type="entry name" value="Metallo-B-lactamas"/>
</dbReference>
<comment type="caution">
    <text evidence="2">The sequence shown here is derived from an EMBL/GenBank/DDBJ whole genome shotgun (WGS) entry which is preliminary data.</text>
</comment>
<dbReference type="RefSeq" id="WP_304601161.1">
    <property type="nucleotide sequence ID" value="NZ_JAUQYO010000001.1"/>
</dbReference>
<proteinExistence type="predicted"/>
<keyword evidence="3" id="KW-1185">Reference proteome</keyword>
<dbReference type="EMBL" id="JAUQYP010000001">
    <property type="protein sequence ID" value="MDO8107541.1"/>
    <property type="molecule type" value="Genomic_DNA"/>
</dbReference>
<organism evidence="2 3">
    <name type="scientific">Actinotalea lenta</name>
    <dbReference type="NCBI Taxonomy" id="3064654"/>
    <lineage>
        <taxon>Bacteria</taxon>
        <taxon>Bacillati</taxon>
        <taxon>Actinomycetota</taxon>
        <taxon>Actinomycetes</taxon>
        <taxon>Micrococcales</taxon>
        <taxon>Cellulomonadaceae</taxon>
        <taxon>Actinotalea</taxon>
    </lineage>
</organism>
<name>A0ABT9DAL5_9CELL</name>
<dbReference type="PANTHER" id="PTHR15032:SF36">
    <property type="entry name" value="METALLO-BETA-LACTAMASE DOMAIN-CONTAINING PROTEIN"/>
    <property type="match status" value="1"/>
</dbReference>
<reference evidence="2 3" key="1">
    <citation type="submission" date="2023-07" db="EMBL/GenBank/DDBJ databases">
        <title>Description of novel actinomycetes strains, isolated from tidal flat sediment.</title>
        <authorList>
            <person name="Lu C."/>
        </authorList>
    </citation>
    <scope>NUCLEOTIDE SEQUENCE [LARGE SCALE GENOMIC DNA]</scope>
    <source>
        <strain evidence="2 3">SYSU T00b441</strain>
    </source>
</reference>
<dbReference type="Proteomes" id="UP001232536">
    <property type="component" value="Unassembled WGS sequence"/>
</dbReference>
<evidence type="ECO:0000313" key="2">
    <source>
        <dbReference type="EMBL" id="MDO8107541.1"/>
    </source>
</evidence>
<dbReference type="PANTHER" id="PTHR15032">
    <property type="entry name" value="N-ACYL-PHOSPHATIDYLETHANOLAMINE-HYDROLYZING PHOSPHOLIPASE D"/>
    <property type="match status" value="1"/>
</dbReference>
<evidence type="ECO:0000313" key="3">
    <source>
        <dbReference type="Proteomes" id="UP001232536"/>
    </source>
</evidence>
<accession>A0ABT9DAL5</accession>
<dbReference type="Pfam" id="PF12706">
    <property type="entry name" value="Lactamase_B_2"/>
    <property type="match status" value="1"/>
</dbReference>
<dbReference type="InterPro" id="IPR036866">
    <property type="entry name" value="RibonucZ/Hydroxyglut_hydro"/>
</dbReference>
<dbReference type="SUPFAM" id="SSF56281">
    <property type="entry name" value="Metallo-hydrolase/oxidoreductase"/>
    <property type="match status" value="1"/>
</dbReference>
<evidence type="ECO:0000259" key="1">
    <source>
        <dbReference type="Pfam" id="PF12706"/>
    </source>
</evidence>
<gene>
    <name evidence="2" type="ORF">Q6348_10080</name>
</gene>